<dbReference type="Proteomes" id="UP001061298">
    <property type="component" value="Chromosome"/>
</dbReference>
<dbReference type="PROSITE" id="PS50977">
    <property type="entry name" value="HTH_TETR_2"/>
    <property type="match status" value="1"/>
</dbReference>
<dbReference type="SUPFAM" id="SSF48498">
    <property type="entry name" value="Tetracyclin repressor-like, C-terminal domain"/>
    <property type="match status" value="1"/>
</dbReference>
<proteinExistence type="predicted"/>
<evidence type="ECO:0000313" key="5">
    <source>
        <dbReference type="Proteomes" id="UP001061298"/>
    </source>
</evidence>
<feature type="DNA-binding region" description="H-T-H motif" evidence="2">
    <location>
        <begin position="60"/>
        <end position="79"/>
    </location>
</feature>
<organism evidence="4 5">
    <name type="scientific">Streptomyces cynarae</name>
    <dbReference type="NCBI Taxonomy" id="2981134"/>
    <lineage>
        <taxon>Bacteria</taxon>
        <taxon>Bacillati</taxon>
        <taxon>Actinomycetota</taxon>
        <taxon>Actinomycetes</taxon>
        <taxon>Kitasatosporales</taxon>
        <taxon>Streptomycetaceae</taxon>
        <taxon>Streptomyces</taxon>
    </lineage>
</organism>
<protein>
    <submittedName>
        <fullName evidence="4">TetR/AcrR family transcriptional regulator</fullName>
    </submittedName>
</protein>
<evidence type="ECO:0000256" key="1">
    <source>
        <dbReference type="ARBA" id="ARBA00023125"/>
    </source>
</evidence>
<dbReference type="InterPro" id="IPR036271">
    <property type="entry name" value="Tet_transcr_reg_TetR-rel_C_sf"/>
</dbReference>
<dbReference type="SUPFAM" id="SSF46689">
    <property type="entry name" value="Homeodomain-like"/>
    <property type="match status" value="1"/>
</dbReference>
<dbReference type="PANTHER" id="PTHR30055:SF209">
    <property type="entry name" value="POSSIBLE TRANSCRIPTIONAL REGULATORY PROTEIN (PROBABLY TETR-FAMILY)"/>
    <property type="match status" value="1"/>
</dbReference>
<gene>
    <name evidence="4" type="ORF">N8I84_07135</name>
</gene>
<evidence type="ECO:0000313" key="4">
    <source>
        <dbReference type="EMBL" id="UXY18523.1"/>
    </source>
</evidence>
<dbReference type="Pfam" id="PF00440">
    <property type="entry name" value="TetR_N"/>
    <property type="match status" value="1"/>
</dbReference>
<reference evidence="4" key="1">
    <citation type="submission" date="2022-10" db="EMBL/GenBank/DDBJ databases">
        <authorList>
            <person name="Mo P."/>
        </authorList>
    </citation>
    <scope>NUCLEOTIDE SEQUENCE</scope>
    <source>
        <strain evidence="4">HUAS 13-4</strain>
    </source>
</reference>
<name>A0ABY6E366_9ACTN</name>
<dbReference type="RefSeq" id="WP_263228761.1">
    <property type="nucleotide sequence ID" value="NZ_CP106793.1"/>
</dbReference>
<sequence length="223" mass="24373">MTEPLPPLLPPPPDADAPTDLALMPTGETARLRADAARNRTRLLEVAARLAADRGIANVTMEDIACGAGVGKGTVFRRFGDRMGLMVELLSHHEEKLQAAFLSGPPPLGPGAPARERLRAFGAAVIRHEHTNRDLYLAAHMDANRQRATPPYQLRLVHVCMLLREARADGDTELVAHTLLGYLETALVDHLLTRRGMSLERVEAGWCDLVDQYTSRCTGRCTG</sequence>
<evidence type="ECO:0000256" key="2">
    <source>
        <dbReference type="PROSITE-ProRule" id="PRU00335"/>
    </source>
</evidence>
<dbReference type="EMBL" id="CP106793">
    <property type="protein sequence ID" value="UXY18523.1"/>
    <property type="molecule type" value="Genomic_DNA"/>
</dbReference>
<evidence type="ECO:0000259" key="3">
    <source>
        <dbReference type="PROSITE" id="PS50977"/>
    </source>
</evidence>
<accession>A0ABY6E366</accession>
<dbReference type="Gene3D" id="1.10.357.10">
    <property type="entry name" value="Tetracycline Repressor, domain 2"/>
    <property type="match status" value="1"/>
</dbReference>
<keyword evidence="5" id="KW-1185">Reference proteome</keyword>
<dbReference type="InterPro" id="IPR001647">
    <property type="entry name" value="HTH_TetR"/>
</dbReference>
<keyword evidence="1 2" id="KW-0238">DNA-binding</keyword>
<feature type="domain" description="HTH tetR-type" evidence="3">
    <location>
        <begin position="37"/>
        <end position="97"/>
    </location>
</feature>
<dbReference type="InterPro" id="IPR009057">
    <property type="entry name" value="Homeodomain-like_sf"/>
</dbReference>
<dbReference type="PRINTS" id="PR00455">
    <property type="entry name" value="HTHTETR"/>
</dbReference>
<dbReference type="InterPro" id="IPR050109">
    <property type="entry name" value="HTH-type_TetR-like_transc_reg"/>
</dbReference>
<dbReference type="PANTHER" id="PTHR30055">
    <property type="entry name" value="HTH-TYPE TRANSCRIPTIONAL REGULATOR RUTR"/>
    <property type="match status" value="1"/>
</dbReference>